<evidence type="ECO:0000313" key="3">
    <source>
        <dbReference type="Proteomes" id="UP001386955"/>
    </source>
</evidence>
<dbReference type="Proteomes" id="UP001386955">
    <property type="component" value="Unassembled WGS sequence"/>
</dbReference>
<proteinExistence type="predicted"/>
<evidence type="ECO:0000256" key="1">
    <source>
        <dbReference type="SAM" id="MobiDB-lite"/>
    </source>
</evidence>
<gene>
    <name evidence="2" type="ORF">VNO78_08701</name>
</gene>
<dbReference type="AlphaFoldDB" id="A0AAN9XTZ9"/>
<evidence type="ECO:0000313" key="2">
    <source>
        <dbReference type="EMBL" id="KAK7407061.1"/>
    </source>
</evidence>
<dbReference type="EMBL" id="JAYMYS010000002">
    <property type="protein sequence ID" value="KAK7407061.1"/>
    <property type="molecule type" value="Genomic_DNA"/>
</dbReference>
<organism evidence="2 3">
    <name type="scientific">Psophocarpus tetragonolobus</name>
    <name type="common">Winged bean</name>
    <name type="synonym">Dolichos tetragonolobus</name>
    <dbReference type="NCBI Taxonomy" id="3891"/>
    <lineage>
        <taxon>Eukaryota</taxon>
        <taxon>Viridiplantae</taxon>
        <taxon>Streptophyta</taxon>
        <taxon>Embryophyta</taxon>
        <taxon>Tracheophyta</taxon>
        <taxon>Spermatophyta</taxon>
        <taxon>Magnoliopsida</taxon>
        <taxon>eudicotyledons</taxon>
        <taxon>Gunneridae</taxon>
        <taxon>Pentapetalae</taxon>
        <taxon>rosids</taxon>
        <taxon>fabids</taxon>
        <taxon>Fabales</taxon>
        <taxon>Fabaceae</taxon>
        <taxon>Papilionoideae</taxon>
        <taxon>50 kb inversion clade</taxon>
        <taxon>NPAAA clade</taxon>
        <taxon>indigoferoid/millettioid clade</taxon>
        <taxon>Phaseoleae</taxon>
        <taxon>Psophocarpus</taxon>
    </lineage>
</organism>
<protein>
    <submittedName>
        <fullName evidence="2">Uncharacterized protein</fullName>
    </submittedName>
</protein>
<reference evidence="2 3" key="1">
    <citation type="submission" date="2024-01" db="EMBL/GenBank/DDBJ databases">
        <title>The genomes of 5 underutilized Papilionoideae crops provide insights into root nodulation and disease resistanc.</title>
        <authorList>
            <person name="Jiang F."/>
        </authorList>
    </citation>
    <scope>NUCLEOTIDE SEQUENCE [LARGE SCALE GENOMIC DNA]</scope>
    <source>
        <strain evidence="2">DUOXIRENSHENG_FW03</strain>
        <tissue evidence="2">Leaves</tissue>
    </source>
</reference>
<keyword evidence="3" id="KW-1185">Reference proteome</keyword>
<comment type="caution">
    <text evidence="2">The sequence shown here is derived from an EMBL/GenBank/DDBJ whole genome shotgun (WGS) entry which is preliminary data.</text>
</comment>
<name>A0AAN9XTZ9_PSOTE</name>
<sequence length="135" mass="14912">MIFKGEGNAGETATRQRLDLPSQHELTAPPPSLVAHFHCHAKQEVTSRDSFELSSSPPSQVASHAITPPSPFVAHLHHPVFSSSVAPCDPLVFSFHASPMLRICELRFANPLLLYRHSAFQLRFDSSSLFSCSEF</sequence>
<feature type="region of interest" description="Disordered" evidence="1">
    <location>
        <begin position="1"/>
        <end position="25"/>
    </location>
</feature>
<accession>A0AAN9XTZ9</accession>